<accession>A0A6A6ZNR0</accession>
<dbReference type="Proteomes" id="UP000799424">
    <property type="component" value="Unassembled WGS sequence"/>
</dbReference>
<evidence type="ECO:0000313" key="1">
    <source>
        <dbReference type="EMBL" id="KAF2822720.1"/>
    </source>
</evidence>
<gene>
    <name evidence="1" type="ORF">CC86DRAFT_81930</name>
</gene>
<dbReference type="EMBL" id="MU006234">
    <property type="protein sequence ID" value="KAF2822720.1"/>
    <property type="molecule type" value="Genomic_DNA"/>
</dbReference>
<organism evidence="1 2">
    <name type="scientific">Ophiobolus disseminans</name>
    <dbReference type="NCBI Taxonomy" id="1469910"/>
    <lineage>
        <taxon>Eukaryota</taxon>
        <taxon>Fungi</taxon>
        <taxon>Dikarya</taxon>
        <taxon>Ascomycota</taxon>
        <taxon>Pezizomycotina</taxon>
        <taxon>Dothideomycetes</taxon>
        <taxon>Pleosporomycetidae</taxon>
        <taxon>Pleosporales</taxon>
        <taxon>Pleosporineae</taxon>
        <taxon>Phaeosphaeriaceae</taxon>
        <taxon>Ophiobolus</taxon>
    </lineage>
</organism>
<dbReference type="AlphaFoldDB" id="A0A6A6ZNR0"/>
<name>A0A6A6ZNR0_9PLEO</name>
<sequence length="156" mass="18045">MNRLLKRYFRDPREFRSIQAACGALIVDDFARYLFARQEGCYQYFELYLNRQELLRVRDYLIEEGYSFRGNEVESCTSCTGIDEDGQRRGILINLGKSLAGSLARAFECANTTASFCIISWEKAYCIFPSTTFLTHEAFLVRDVDDRQLEAAKRGE</sequence>
<protein>
    <submittedName>
        <fullName evidence="1">Uncharacterized protein</fullName>
    </submittedName>
</protein>
<keyword evidence="2" id="KW-1185">Reference proteome</keyword>
<evidence type="ECO:0000313" key="2">
    <source>
        <dbReference type="Proteomes" id="UP000799424"/>
    </source>
</evidence>
<dbReference type="OrthoDB" id="10025998at2759"/>
<proteinExistence type="predicted"/>
<reference evidence="1" key="1">
    <citation type="journal article" date="2020" name="Stud. Mycol.">
        <title>101 Dothideomycetes genomes: a test case for predicting lifestyles and emergence of pathogens.</title>
        <authorList>
            <person name="Haridas S."/>
            <person name="Albert R."/>
            <person name="Binder M."/>
            <person name="Bloem J."/>
            <person name="Labutti K."/>
            <person name="Salamov A."/>
            <person name="Andreopoulos B."/>
            <person name="Baker S."/>
            <person name="Barry K."/>
            <person name="Bills G."/>
            <person name="Bluhm B."/>
            <person name="Cannon C."/>
            <person name="Castanera R."/>
            <person name="Culley D."/>
            <person name="Daum C."/>
            <person name="Ezra D."/>
            <person name="Gonzalez J."/>
            <person name="Henrissat B."/>
            <person name="Kuo A."/>
            <person name="Liang C."/>
            <person name="Lipzen A."/>
            <person name="Lutzoni F."/>
            <person name="Magnuson J."/>
            <person name="Mondo S."/>
            <person name="Nolan M."/>
            <person name="Ohm R."/>
            <person name="Pangilinan J."/>
            <person name="Park H.-J."/>
            <person name="Ramirez L."/>
            <person name="Alfaro M."/>
            <person name="Sun H."/>
            <person name="Tritt A."/>
            <person name="Yoshinaga Y."/>
            <person name="Zwiers L.-H."/>
            <person name="Turgeon B."/>
            <person name="Goodwin S."/>
            <person name="Spatafora J."/>
            <person name="Crous P."/>
            <person name="Grigoriev I."/>
        </authorList>
    </citation>
    <scope>NUCLEOTIDE SEQUENCE</scope>
    <source>
        <strain evidence="1">CBS 113818</strain>
    </source>
</reference>